<reference evidence="4 5" key="3">
    <citation type="journal article" date="2012" name="Int. J. Syst. Evol. Microbiol.">
        <title>Vibrio caribbeanicus sp. nov., isolated from the marine sponge Scleritoderma cyanea.</title>
        <authorList>
            <person name="Hoffmann M."/>
            <person name="Monday S.R."/>
            <person name="Allard M.W."/>
            <person name="Strain E.A."/>
            <person name="Whittaker P."/>
            <person name="Naum M."/>
            <person name="McCarthy P.J."/>
            <person name="Lopez J.V."/>
            <person name="Fischer M."/>
            <person name="Brown E.W."/>
        </authorList>
    </citation>
    <scope>NUCLEOTIDE SEQUENCE [LARGE SCALE GENOMIC DNA]</scope>
    <source>
        <strain evidence="4">CIP 102891</strain>
        <strain evidence="5">CIP 102891 / ATCC 33934</strain>
    </source>
</reference>
<dbReference type="EMBL" id="AFWH01000095">
    <property type="protein sequence ID" value="EGU44524.1"/>
    <property type="molecule type" value="Genomic_DNA"/>
</dbReference>
<dbReference type="PATRIC" id="fig|675816.5.peg.4158"/>
<dbReference type="EMBL" id="ACZV01000004">
    <property type="protein sequence ID" value="EEX94160.1"/>
    <property type="molecule type" value="Genomic_DNA"/>
</dbReference>
<dbReference type="AlphaFoldDB" id="C9QE20"/>
<evidence type="ECO:0000256" key="2">
    <source>
        <dbReference type="SAM" id="SignalP"/>
    </source>
</evidence>
<protein>
    <recommendedName>
        <fullName evidence="7">Lipoprotein</fullName>
    </recommendedName>
</protein>
<evidence type="ECO:0000256" key="1">
    <source>
        <dbReference type="SAM" id="MobiDB-lite"/>
    </source>
</evidence>
<reference evidence="4" key="2">
    <citation type="submission" date="2011-08" db="EMBL/GenBank/DDBJ databases">
        <authorList>
            <person name="Hoffman M."/>
            <person name="Strain E.A."/>
            <person name="Brown E."/>
            <person name="Allard M.W."/>
        </authorList>
    </citation>
    <scope>NUCLEOTIDE SEQUENCE</scope>
    <source>
        <strain evidence="4">CIP 102891</strain>
    </source>
</reference>
<keyword evidence="6" id="KW-1185">Reference proteome</keyword>
<evidence type="ECO:0000313" key="5">
    <source>
        <dbReference type="Proteomes" id="UP000002817"/>
    </source>
</evidence>
<dbReference type="Gene3D" id="3.90.226.10">
    <property type="entry name" value="2-enoyl-CoA Hydratase, Chain A, domain 1"/>
    <property type="match status" value="1"/>
</dbReference>
<evidence type="ECO:0008006" key="7">
    <source>
        <dbReference type="Google" id="ProtNLM"/>
    </source>
</evidence>
<organism evidence="4 5">
    <name type="scientific">Vibrio orientalis CIP 102891 = ATCC 33934</name>
    <dbReference type="NCBI Taxonomy" id="675816"/>
    <lineage>
        <taxon>Bacteria</taxon>
        <taxon>Pseudomonadati</taxon>
        <taxon>Pseudomonadota</taxon>
        <taxon>Gammaproteobacteria</taxon>
        <taxon>Vibrionales</taxon>
        <taxon>Vibrionaceae</taxon>
        <taxon>Vibrio</taxon>
        <taxon>Vibrio oreintalis group</taxon>
    </lineage>
</organism>
<feature type="compositionally biased region" description="Basic and acidic residues" evidence="1">
    <location>
        <begin position="56"/>
        <end position="75"/>
    </location>
</feature>
<name>C9QE20_VIBOR</name>
<dbReference type="OrthoDB" id="5872907at2"/>
<comment type="caution">
    <text evidence="4">The sequence shown here is derived from an EMBL/GenBank/DDBJ whole genome shotgun (WGS) entry which is preliminary data.</text>
</comment>
<gene>
    <name evidence="3" type="ORF">VIA_001318</name>
    <name evidence="4" type="ORF">VIOR3934_15271</name>
</gene>
<dbReference type="InterPro" id="IPR029045">
    <property type="entry name" value="ClpP/crotonase-like_dom_sf"/>
</dbReference>
<proteinExistence type="predicted"/>
<feature type="compositionally biased region" description="Polar residues" evidence="1">
    <location>
        <begin position="38"/>
        <end position="55"/>
    </location>
</feature>
<keyword evidence="2" id="KW-0732">Signal</keyword>
<dbReference type="RefSeq" id="WP_004411952.1">
    <property type="nucleotide sequence ID" value="NZ_ACZV01000004.1"/>
</dbReference>
<accession>C9QE20</accession>
<dbReference type="STRING" id="675816.VIA_001318"/>
<feature type="chain" id="PRO_5003001358" description="Lipoprotein" evidence="2">
    <location>
        <begin position="20"/>
        <end position="327"/>
    </location>
</feature>
<dbReference type="Proteomes" id="UP000002817">
    <property type="component" value="Unassembled WGS sequence"/>
</dbReference>
<evidence type="ECO:0000313" key="4">
    <source>
        <dbReference type="EMBL" id="EGU44524.1"/>
    </source>
</evidence>
<reference evidence="3 6" key="1">
    <citation type="submission" date="2009-10" db="EMBL/GenBank/DDBJ databases">
        <authorList>
            <consortium name="Los Alamos National Laboratory (LANL)"/>
            <consortium name="National Microbial Pathogen Data Resource (NMPDR)"/>
            <person name="Munk A.C."/>
            <person name="Chertkov O."/>
            <person name="Tapia R."/>
            <person name="Green L."/>
            <person name="Rogers Y."/>
            <person name="Detter J.C."/>
            <person name="Bruce D."/>
            <person name="Brettin T.S."/>
            <person name="Colwell R.R."/>
            <person name="Huq A."/>
            <person name="Grim C.J."/>
            <person name="Hasan N.A."/>
            <person name="Bartels D."/>
            <person name="Vonstein V."/>
        </authorList>
    </citation>
    <scope>NUCLEOTIDE SEQUENCE [LARGE SCALE GENOMIC DNA]</scope>
    <source>
        <strain evidence="3 6">CIP 102891</strain>
    </source>
</reference>
<feature type="compositionally biased region" description="Basic and acidic residues" evidence="1">
    <location>
        <begin position="94"/>
        <end position="120"/>
    </location>
</feature>
<feature type="compositionally biased region" description="Low complexity" evidence="1">
    <location>
        <begin position="121"/>
        <end position="134"/>
    </location>
</feature>
<feature type="region of interest" description="Disordered" evidence="1">
    <location>
        <begin position="23"/>
        <end position="134"/>
    </location>
</feature>
<evidence type="ECO:0000313" key="6">
    <source>
        <dbReference type="Proteomes" id="UP000003515"/>
    </source>
</evidence>
<dbReference type="eggNOG" id="COG3904">
    <property type="taxonomic scope" value="Bacteria"/>
</dbReference>
<feature type="signal peptide" evidence="2">
    <location>
        <begin position="1"/>
        <end position="19"/>
    </location>
</feature>
<sequence length="327" mass="37252">MRPKQGVLALLLISVTAVISGCSSNNTKGMPNPLDSLKNLNEENQQSIEKVTSTSDDSKKNELKPDLSKPKETNDSPRSVNPPVQKQLSQKGLTKKEDKLNQEQKKSLKSPKPDLPKLDLKQLPNIPKLPNLPTLPELLEKPVEIQAPPSFKHPLVSSEKLYFMLGEDQKGNYLYAEGPVVEGAYDDFIKYVRHFESRGIHLDRFMMHSNGGLLNEGLKIGTYIHDNNWTTDADANIQCYSSCGMIYASGVNKRMQSGAKVGFHRPYYSNKPDTPELIIEVYQSYQPYWDYIQGNEKLYDRFMTYDRNEMYVLDADTINNYMQSEIY</sequence>
<dbReference type="PROSITE" id="PS51257">
    <property type="entry name" value="PROKAR_LIPOPROTEIN"/>
    <property type="match status" value="1"/>
</dbReference>
<feature type="compositionally biased region" description="Polar residues" evidence="1">
    <location>
        <begin position="76"/>
        <end position="92"/>
    </location>
</feature>
<dbReference type="Proteomes" id="UP000003515">
    <property type="component" value="Unassembled WGS sequence"/>
</dbReference>
<evidence type="ECO:0000313" key="3">
    <source>
        <dbReference type="EMBL" id="EEX94160.1"/>
    </source>
</evidence>
<dbReference type="SUPFAM" id="SSF52096">
    <property type="entry name" value="ClpP/crotonase"/>
    <property type="match status" value="1"/>
</dbReference>